<dbReference type="PROSITE" id="PS50293">
    <property type="entry name" value="TPR_REGION"/>
    <property type="match status" value="1"/>
</dbReference>
<keyword evidence="8" id="KW-1185">Reference proteome</keyword>
<dbReference type="AlphaFoldDB" id="A0A814IZX1"/>
<dbReference type="SUPFAM" id="SSF81901">
    <property type="entry name" value="HCP-like"/>
    <property type="match status" value="1"/>
</dbReference>
<dbReference type="EMBL" id="CAJOBA010007741">
    <property type="protein sequence ID" value="CAF3811005.1"/>
    <property type="molecule type" value="Genomic_DNA"/>
</dbReference>
<keyword evidence="2 3" id="KW-0802">TPR repeat</keyword>
<dbReference type="Gene3D" id="3.90.176.10">
    <property type="entry name" value="Toxin ADP-ribosyltransferase, Chain A, domain 1"/>
    <property type="match status" value="1"/>
</dbReference>
<dbReference type="PROSITE" id="PS51996">
    <property type="entry name" value="TR_MART"/>
    <property type="match status" value="1"/>
</dbReference>
<organism evidence="4 8">
    <name type="scientific">Didymodactylos carnosus</name>
    <dbReference type="NCBI Taxonomy" id="1234261"/>
    <lineage>
        <taxon>Eukaryota</taxon>
        <taxon>Metazoa</taxon>
        <taxon>Spiralia</taxon>
        <taxon>Gnathifera</taxon>
        <taxon>Rotifera</taxon>
        <taxon>Eurotatoria</taxon>
        <taxon>Bdelloidea</taxon>
        <taxon>Philodinida</taxon>
        <taxon>Philodinidae</taxon>
        <taxon>Didymodactylos</taxon>
    </lineage>
</organism>
<gene>
    <name evidence="4" type="ORF">GPM918_LOCUS15293</name>
    <name evidence="5" type="ORF">OVA965_LOCUS16574</name>
    <name evidence="6" type="ORF">SRO942_LOCUS15293</name>
    <name evidence="7" type="ORF">TMI583_LOCUS16584</name>
</gene>
<proteinExistence type="predicted"/>
<accession>A0A814IZX1</accession>
<dbReference type="InterPro" id="IPR019734">
    <property type="entry name" value="TPR_rpt"/>
</dbReference>
<comment type="caution">
    <text evidence="4">The sequence shown here is derived from an EMBL/GenBank/DDBJ whole genome shotgun (WGS) entry which is preliminary data.</text>
</comment>
<dbReference type="Proteomes" id="UP000681722">
    <property type="component" value="Unassembled WGS sequence"/>
</dbReference>
<dbReference type="Pfam" id="PF13424">
    <property type="entry name" value="TPR_12"/>
    <property type="match status" value="2"/>
</dbReference>
<keyword evidence="1" id="KW-0677">Repeat</keyword>
<dbReference type="Gene3D" id="1.25.40.10">
    <property type="entry name" value="Tetratricopeptide repeat domain"/>
    <property type="match status" value="2"/>
</dbReference>
<dbReference type="Proteomes" id="UP000682733">
    <property type="component" value="Unassembled WGS sequence"/>
</dbReference>
<evidence type="ECO:0000256" key="1">
    <source>
        <dbReference type="ARBA" id="ARBA00022737"/>
    </source>
</evidence>
<evidence type="ECO:0000313" key="4">
    <source>
        <dbReference type="EMBL" id="CAF1031305.1"/>
    </source>
</evidence>
<dbReference type="PROSITE" id="PS50005">
    <property type="entry name" value="TPR"/>
    <property type="match status" value="3"/>
</dbReference>
<feature type="repeat" description="TPR" evidence="3">
    <location>
        <begin position="156"/>
        <end position="189"/>
    </location>
</feature>
<dbReference type="EMBL" id="CAJNOK010007729">
    <property type="protein sequence ID" value="CAF1042902.1"/>
    <property type="molecule type" value="Genomic_DNA"/>
</dbReference>
<dbReference type="PANTHER" id="PTHR45641">
    <property type="entry name" value="TETRATRICOPEPTIDE REPEAT PROTEIN (AFU_ORTHOLOGUE AFUA_6G03870)"/>
    <property type="match status" value="1"/>
</dbReference>
<feature type="repeat" description="TPR" evidence="3">
    <location>
        <begin position="282"/>
        <end position="315"/>
    </location>
</feature>
<sequence>MYSFLSTTSNRDLALFYLGDLAASDNLQKVLFEIDADPRLDSIMPFANITAQSHFPDEEEILMMLGSIFRLESIRQQREKHGQVVHIIRMTLCSDNHHNAKLVYETMKSELGVDDNGKTSLLQFGDALIEMGKFNEASKYFRRLLHELPDNHPDIARCYHCVGKVATGKGEYETALEWLHKALEIRIQTLPSNHKEIGDSHNSIGILFGSKGEYSSALDCFGKALAIWQQTSDKNHQRVAWCFNNMGIIYQEEKKYIESLECQEKSLSIKEKNLPDDHPDIATSLLNIGDVYRSVNRHDAAIEYYERALSIFQKSLPDHHYHIGHTLCSIGLLYEKTLELQKSLFYLQKSSHVYQQILPVAHRDRVKIEQGISRITEKMKSPLMTSQ</sequence>
<evidence type="ECO:0000313" key="7">
    <source>
        <dbReference type="EMBL" id="CAF3811005.1"/>
    </source>
</evidence>
<dbReference type="Proteomes" id="UP000677228">
    <property type="component" value="Unassembled WGS sequence"/>
</dbReference>
<dbReference type="EMBL" id="CAJOBC010003822">
    <property type="protein sequence ID" value="CAF3802082.1"/>
    <property type="molecule type" value="Genomic_DNA"/>
</dbReference>
<dbReference type="EMBL" id="CAJNOQ010003822">
    <property type="protein sequence ID" value="CAF1031305.1"/>
    <property type="molecule type" value="Genomic_DNA"/>
</dbReference>
<protein>
    <submittedName>
        <fullName evidence="4">Uncharacterized protein</fullName>
    </submittedName>
</protein>
<feature type="repeat" description="TPR" evidence="3">
    <location>
        <begin position="118"/>
        <end position="151"/>
    </location>
</feature>
<evidence type="ECO:0000256" key="3">
    <source>
        <dbReference type="PROSITE-ProRule" id="PRU00339"/>
    </source>
</evidence>
<reference evidence="4" key="1">
    <citation type="submission" date="2021-02" db="EMBL/GenBank/DDBJ databases">
        <authorList>
            <person name="Nowell W R."/>
        </authorList>
    </citation>
    <scope>NUCLEOTIDE SEQUENCE</scope>
</reference>
<evidence type="ECO:0000256" key="2">
    <source>
        <dbReference type="ARBA" id="ARBA00022803"/>
    </source>
</evidence>
<dbReference type="SMART" id="SM00028">
    <property type="entry name" value="TPR"/>
    <property type="match status" value="6"/>
</dbReference>
<dbReference type="SUPFAM" id="SSF56399">
    <property type="entry name" value="ADP-ribosylation"/>
    <property type="match status" value="1"/>
</dbReference>
<dbReference type="Pfam" id="PF13181">
    <property type="entry name" value="TPR_8"/>
    <property type="match status" value="1"/>
</dbReference>
<evidence type="ECO:0000313" key="8">
    <source>
        <dbReference type="Proteomes" id="UP000663829"/>
    </source>
</evidence>
<evidence type="ECO:0000313" key="6">
    <source>
        <dbReference type="EMBL" id="CAF3802082.1"/>
    </source>
</evidence>
<dbReference type="PANTHER" id="PTHR45641:SF1">
    <property type="entry name" value="AAA+ ATPASE DOMAIN-CONTAINING PROTEIN"/>
    <property type="match status" value="1"/>
</dbReference>
<name>A0A814IZX1_9BILA</name>
<dbReference type="OrthoDB" id="5587616at2759"/>
<dbReference type="InterPro" id="IPR011990">
    <property type="entry name" value="TPR-like_helical_dom_sf"/>
</dbReference>
<evidence type="ECO:0000313" key="5">
    <source>
        <dbReference type="EMBL" id="CAF1042902.1"/>
    </source>
</evidence>
<dbReference type="Proteomes" id="UP000663829">
    <property type="component" value="Unassembled WGS sequence"/>
</dbReference>